<dbReference type="CDD" id="cd09279">
    <property type="entry name" value="RNase_HI_like"/>
    <property type="match status" value="1"/>
</dbReference>
<feature type="compositionally biased region" description="Polar residues" evidence="1">
    <location>
        <begin position="72"/>
        <end position="86"/>
    </location>
</feature>
<dbReference type="InterPro" id="IPR001584">
    <property type="entry name" value="Integrase_cat-core"/>
</dbReference>
<accession>Q7XBD9</accession>
<dbReference type="InterPro" id="IPR005162">
    <property type="entry name" value="Retrotrans_gag_dom"/>
</dbReference>
<reference evidence="3" key="2">
    <citation type="journal article" date="2004" name="Proc. Natl. Acad. Sci. U.S.A.">
        <title>Pattern of diversity in the genomic region near the maize domestication gene tb1.</title>
        <authorList>
            <person name="Clark R.M."/>
            <person name="Linton E."/>
            <person name="Messing J."/>
            <person name="Doebley J.F."/>
        </authorList>
    </citation>
    <scope>NUCLEOTIDE SEQUENCE</scope>
</reference>
<dbReference type="InterPro" id="IPR012337">
    <property type="entry name" value="RNaseH-like_sf"/>
</dbReference>
<dbReference type="SUPFAM" id="SSF56672">
    <property type="entry name" value="DNA/RNA polymerases"/>
    <property type="match status" value="1"/>
</dbReference>
<feature type="compositionally biased region" description="Low complexity" evidence="1">
    <location>
        <begin position="538"/>
        <end position="547"/>
    </location>
</feature>
<feature type="compositionally biased region" description="Pro residues" evidence="1">
    <location>
        <begin position="592"/>
        <end position="601"/>
    </location>
</feature>
<feature type="region of interest" description="Disordered" evidence="1">
    <location>
        <begin position="67"/>
        <end position="94"/>
    </location>
</feature>
<evidence type="ECO:0000313" key="3">
    <source>
        <dbReference type="EMBL" id="AAP94585.1"/>
    </source>
</evidence>
<feature type="compositionally biased region" description="Basic and acidic residues" evidence="1">
    <location>
        <begin position="602"/>
        <end position="614"/>
    </location>
</feature>
<gene>
    <name evidence="3" type="primary">Z013I05_8</name>
</gene>
<dbReference type="Gene3D" id="3.10.10.10">
    <property type="entry name" value="HIV Type 1 Reverse Transcriptase, subunit A, domain 1"/>
    <property type="match status" value="1"/>
</dbReference>
<feature type="region of interest" description="Disordered" evidence="1">
    <location>
        <begin position="501"/>
        <end position="557"/>
    </location>
</feature>
<feature type="compositionally biased region" description="Basic and acidic residues" evidence="1">
    <location>
        <begin position="286"/>
        <end position="325"/>
    </location>
</feature>
<protein>
    <submittedName>
        <fullName evidence="3">Putative gag-pol</fullName>
    </submittedName>
</protein>
<dbReference type="PANTHER" id="PTHR37984">
    <property type="entry name" value="PROTEIN CBG26694"/>
    <property type="match status" value="1"/>
</dbReference>
<dbReference type="EMBL" id="AY325816">
    <property type="protein sequence ID" value="AAP94585.1"/>
    <property type="molecule type" value="Genomic_DNA"/>
</dbReference>
<dbReference type="InterPro" id="IPR002156">
    <property type="entry name" value="RNaseH_domain"/>
</dbReference>
<feature type="compositionally biased region" description="Basic residues" evidence="1">
    <location>
        <begin position="156"/>
        <end position="170"/>
    </location>
</feature>
<dbReference type="InterPro" id="IPR043128">
    <property type="entry name" value="Rev_trsase/Diguanyl_cyclase"/>
</dbReference>
<dbReference type="InterPro" id="IPR043502">
    <property type="entry name" value="DNA/RNA_pol_sf"/>
</dbReference>
<organism evidence="3">
    <name type="scientific">Zea mays</name>
    <name type="common">Maize</name>
    <dbReference type="NCBI Taxonomy" id="4577"/>
    <lineage>
        <taxon>Eukaryota</taxon>
        <taxon>Viridiplantae</taxon>
        <taxon>Streptophyta</taxon>
        <taxon>Embryophyta</taxon>
        <taxon>Tracheophyta</taxon>
        <taxon>Spermatophyta</taxon>
        <taxon>Magnoliopsida</taxon>
        <taxon>Liliopsida</taxon>
        <taxon>Poales</taxon>
        <taxon>Poaceae</taxon>
        <taxon>PACMAD clade</taxon>
        <taxon>Panicoideae</taxon>
        <taxon>Andropogonodae</taxon>
        <taxon>Andropogoneae</taxon>
        <taxon>Tripsacinae</taxon>
        <taxon>Zea</taxon>
    </lineage>
</organism>
<feature type="compositionally biased region" description="Low complexity" evidence="1">
    <location>
        <begin position="328"/>
        <end position="344"/>
    </location>
</feature>
<dbReference type="SUPFAM" id="SSF53098">
    <property type="entry name" value="Ribonuclease H-like"/>
    <property type="match status" value="2"/>
</dbReference>
<dbReference type="Pfam" id="PF17921">
    <property type="entry name" value="Integrase_H2C2"/>
    <property type="match status" value="1"/>
</dbReference>
<dbReference type="Gene3D" id="3.30.70.270">
    <property type="match status" value="2"/>
</dbReference>
<dbReference type="Gene3D" id="1.10.340.70">
    <property type="match status" value="1"/>
</dbReference>
<dbReference type="GO" id="GO:0003676">
    <property type="term" value="F:nucleic acid binding"/>
    <property type="evidence" value="ECO:0007669"/>
    <property type="project" value="InterPro"/>
</dbReference>
<dbReference type="Pfam" id="PF03732">
    <property type="entry name" value="Retrotrans_gag"/>
    <property type="match status" value="1"/>
</dbReference>
<feature type="region of interest" description="Disordered" evidence="1">
    <location>
        <begin position="581"/>
        <end position="624"/>
    </location>
</feature>
<feature type="region of interest" description="Disordered" evidence="1">
    <location>
        <begin position="139"/>
        <end position="233"/>
    </location>
</feature>
<feature type="compositionally biased region" description="Basic residues" evidence="1">
    <location>
        <begin position="348"/>
        <end position="366"/>
    </location>
</feature>
<evidence type="ECO:0000259" key="2">
    <source>
        <dbReference type="PROSITE" id="PS50994"/>
    </source>
</evidence>
<dbReference type="PANTHER" id="PTHR37984:SF5">
    <property type="entry name" value="PROTEIN NYNRIN-LIKE"/>
    <property type="match status" value="1"/>
</dbReference>
<feature type="region of interest" description="Disordered" evidence="1">
    <location>
        <begin position="282"/>
        <end position="370"/>
    </location>
</feature>
<dbReference type="Pfam" id="PF13456">
    <property type="entry name" value="RVT_3"/>
    <property type="match status" value="1"/>
</dbReference>
<feature type="domain" description="Integrase catalytic" evidence="2">
    <location>
        <begin position="1548"/>
        <end position="1715"/>
    </location>
</feature>
<name>Q7XBD9_MAIZE</name>
<dbReference type="GO" id="GO:0015074">
    <property type="term" value="P:DNA integration"/>
    <property type="evidence" value="ECO:0007669"/>
    <property type="project" value="InterPro"/>
</dbReference>
<dbReference type="InterPro" id="IPR036397">
    <property type="entry name" value="RNaseH_sf"/>
</dbReference>
<dbReference type="Pfam" id="PF00665">
    <property type="entry name" value="rve"/>
    <property type="match status" value="1"/>
</dbReference>
<dbReference type="InterPro" id="IPR000477">
    <property type="entry name" value="RT_dom"/>
</dbReference>
<dbReference type="InterPro" id="IPR041588">
    <property type="entry name" value="Integrase_H2C2"/>
</dbReference>
<dbReference type="PROSITE" id="PS50994">
    <property type="entry name" value="INTEGRASE"/>
    <property type="match status" value="1"/>
</dbReference>
<dbReference type="CDD" id="cd01647">
    <property type="entry name" value="RT_LTR"/>
    <property type="match status" value="1"/>
</dbReference>
<evidence type="ECO:0000256" key="1">
    <source>
        <dbReference type="SAM" id="MobiDB-lite"/>
    </source>
</evidence>
<sequence>MAVTFHSKIAVRPGSVFCFGTISSVADEEGILHHLADLPEQKSPPTNSENAGKTLLPALRKKIVSGEAGARSSLTRKSPLSTSPTREWTRVVRKKETRERQIVLPVPPTSKENGKKVAAAAIPFYPDVLFIGRAESLAVSDDEPTAPGEEPPQRESRRRRNRRRNVRRHHAAGEWDPEQPVSRDEVSEVGETPEERVFRERRNSRRRDRRRTQEQAEQDARQRRENPLFGRNLNPDFARAMNTPSEVGGVLAWIADGLPRTPDAEGYRRLFTQAANHLLPLAHPPNDLRHTINSRRDARSSINASRERRHENEIRRREEYDRDHGFPTQSQATRTESATASTGGTTRGRSRNRHHHSPPRDRRHPRRQEDTCGVSALTPRLRAIQWPPNFKVSNFDKYEPKQDPGGWLAVYTTAARAAGASEDVMTAYLPIVLGQDALQWLRHLPRHCIDDWGDFSRRFIANFQSLSDKPAQPWDLKSIKRRGDETLRSYLKRFQTMRNRIPEDLIGGAKPAPTAPRRDANQPPDKRWEKRPREEVHAAGPPASRARGGPRGGERTLDDILDAQCPYHKDMRHTLRNCQDFKHSVGHGRPFQPLPPPPPRGGPDEPRQPHRQEEGGGGAFPRVDREVNVIFGGHGSQENKRQQKLNDRQILVATTGPPAPYRWSEHPITFTREDQWLNFDHPGKYPLLVDPVIRESRVKKVLVDGGSSINVTFPRTLQGLGVHLKELHESDTPFFGIVPTEGEYPLGHIYMPVTFGTPENYRTEFLRFEVANFDCGYNAIIGRSGLAKFMAIPHYTYMILKMPGPRGIITVRADFQGAAECFRVAIQAALTTKPSAVPATSANSKPEEDLTESALVQFLQDNRDVFAWQPADMPGVPRELAEHKLKVYPQARPIRQKLRRFTPDKREAIRAELARLVAAGFIREVLHPEWLANPVLVLKKNKVDWRMCVDYTDLNKHCPKDPFGLPRIDQVVDSTAGCSVLSFLDCYSGYHQISLAKEDEEKTAFITPFGAFCYTSMSFGLKNAGATYQRAIQTCLADHWGKRVEAYVDDVVIKTENSENFIEDLQLVFNSLRRYRWKLNPEKCVFGVPAGKLLGFIVSHQGIEANPDKIEAIMKMEAPRSQKKVQRLTGCMAALSRFISRLGEKGLPFYKLLKKVDKFQWTSEAQEALDALKKFLTTPPVLKPPRRATPTQPAEDLLLYISCTTHVVQKLLYAVLLTARKLRHYFDDHKVIVVTGFPIGDILHNKEAIGRIAKWACELGSHDIEFRPRTAIKTQALVDFVSEWTEQQVPDNPETTEVWRMYFDGSLKLQGAGAGILFTAPGGEHLKYALQLLFPASNNAAEYEALIHGLNIAISLGVKRLMVYGDSLVVISQINKEWDCSSDSMGKYCTAVRKLEDKFEGLEFHHIERDRNTAADILSKLGSGRTQVPPGVFVQEILQPSISMNQAEECNVMDQPGSDSDDWRKPIIKRGASGVLMKCILPSTGKQLLEEVHAGQCGVHAASRTLVGKVFRSEFYWPTAKNDAAELVQRCEACQYLSKQQHMPAQQLQTIPVTWPFACWGLDMIGPFKKAQGGYTHVLVAIDKFTKWIEFQPIASLTSAKAVEFIQSIIFRFGIPNSIITDLGSNFTSSEFFDFCEQKSIQIKYASVAHPRANGQVERANGMILEALRKRVFDKNEKFAGKWIRELPYVVWSLRTQPSRALHGNTPFFMVYGSEAVLPADLKFGAPRLIFESIAEAEATRLEDIDILEEERLNAVIQSARYQQTLRRYHDKAVRQRFFSIGDLVLRRILTGEGRHKLSPLWEGPFIVAEITRPGSYRLTRMDGTEVGNSWNI</sequence>
<feature type="compositionally biased region" description="Basic and acidic residues" evidence="1">
    <location>
        <begin position="516"/>
        <end position="537"/>
    </location>
</feature>
<dbReference type="Gene3D" id="3.30.420.10">
    <property type="entry name" value="Ribonuclease H-like superfamily/Ribonuclease H"/>
    <property type="match status" value="2"/>
</dbReference>
<proteinExistence type="predicted"/>
<dbReference type="Pfam" id="PF00078">
    <property type="entry name" value="RVT_1"/>
    <property type="match status" value="1"/>
</dbReference>
<dbReference type="GO" id="GO:0004523">
    <property type="term" value="F:RNA-DNA hybrid ribonuclease activity"/>
    <property type="evidence" value="ECO:0007669"/>
    <property type="project" value="InterPro"/>
</dbReference>
<feature type="compositionally biased region" description="Basic and acidic residues" evidence="1">
    <location>
        <begin position="211"/>
        <end position="226"/>
    </location>
</feature>
<reference evidence="3" key="1">
    <citation type="journal article" date="2004" name="Genome Res.">
        <title>Gene loss and movement in the maize genome.</title>
        <authorList>
            <person name="Lai J."/>
            <person name="Ma J."/>
            <person name="Swigonova Z."/>
            <person name="Ramakrishna W."/>
            <person name="Linton E."/>
            <person name="Llaca V."/>
            <person name="Tanyolac B."/>
            <person name="Park Y.J."/>
            <person name="Jeong O.Y."/>
            <person name="Bennetzen J.L."/>
            <person name="Messing J."/>
        </authorList>
    </citation>
    <scope>NUCLEOTIDE SEQUENCE</scope>
</reference>
<dbReference type="InterPro" id="IPR050951">
    <property type="entry name" value="Retrovirus_Pol_polyprotein"/>
</dbReference>